<accession>A0A8J2KVP2</accession>
<protein>
    <recommendedName>
        <fullName evidence="3">C2H2-type domain-containing protein</fullName>
    </recommendedName>
</protein>
<sequence>LQCSKCPKLFTSVKLKNLHEKTYEPKTLTCENCGKYSTNSVSNLTKHRNVTCVQNKQPLHFCGRCGEKFGTTKGLNDHHFNCIDKIKQS</sequence>
<name>A0A8J2KVP2_9HEXA</name>
<dbReference type="OrthoDB" id="6077919at2759"/>
<evidence type="ECO:0000313" key="1">
    <source>
        <dbReference type="EMBL" id="CAG7821615.1"/>
    </source>
</evidence>
<reference evidence="1" key="1">
    <citation type="submission" date="2021-06" db="EMBL/GenBank/DDBJ databases">
        <authorList>
            <person name="Hodson N. C."/>
            <person name="Mongue J. A."/>
            <person name="Jaron S. K."/>
        </authorList>
    </citation>
    <scope>NUCLEOTIDE SEQUENCE</scope>
</reference>
<dbReference type="EMBL" id="CAJVCH010517024">
    <property type="protein sequence ID" value="CAG7821615.1"/>
    <property type="molecule type" value="Genomic_DNA"/>
</dbReference>
<organism evidence="1 2">
    <name type="scientific">Allacma fusca</name>
    <dbReference type="NCBI Taxonomy" id="39272"/>
    <lineage>
        <taxon>Eukaryota</taxon>
        <taxon>Metazoa</taxon>
        <taxon>Ecdysozoa</taxon>
        <taxon>Arthropoda</taxon>
        <taxon>Hexapoda</taxon>
        <taxon>Collembola</taxon>
        <taxon>Symphypleona</taxon>
        <taxon>Sminthuridae</taxon>
        <taxon>Allacma</taxon>
    </lineage>
</organism>
<dbReference type="AlphaFoldDB" id="A0A8J2KVP2"/>
<evidence type="ECO:0008006" key="3">
    <source>
        <dbReference type="Google" id="ProtNLM"/>
    </source>
</evidence>
<proteinExistence type="predicted"/>
<feature type="non-terminal residue" evidence="1">
    <location>
        <position position="89"/>
    </location>
</feature>
<comment type="caution">
    <text evidence="1">The sequence shown here is derived from an EMBL/GenBank/DDBJ whole genome shotgun (WGS) entry which is preliminary data.</text>
</comment>
<dbReference type="Proteomes" id="UP000708208">
    <property type="component" value="Unassembled WGS sequence"/>
</dbReference>
<evidence type="ECO:0000313" key="2">
    <source>
        <dbReference type="Proteomes" id="UP000708208"/>
    </source>
</evidence>
<gene>
    <name evidence="1" type="ORF">AFUS01_LOCUS31945</name>
</gene>
<keyword evidence="2" id="KW-1185">Reference proteome</keyword>